<dbReference type="HOGENOM" id="CLU_2735884_0_0_4"/>
<reference evidence="2 3" key="1">
    <citation type="submission" date="2011-06" db="EMBL/GenBank/DDBJ databases">
        <authorList>
            <person name="Muzny D."/>
            <person name="Qin X."/>
            <person name="Deng J."/>
            <person name="Jiang H."/>
            <person name="Liu Y."/>
            <person name="Qu J."/>
            <person name="Song X.-Z."/>
            <person name="Zhang L."/>
            <person name="Thornton R."/>
            <person name="Coyle M."/>
            <person name="Francisco L."/>
            <person name="Jackson L."/>
            <person name="Javaid M."/>
            <person name="Korchina V."/>
            <person name="Kovar C."/>
            <person name="Mata R."/>
            <person name="Mathew T."/>
            <person name="Ngo R."/>
            <person name="Nguyen L."/>
            <person name="Nguyen N."/>
            <person name="Okwuonu G."/>
            <person name="Ongeri F."/>
            <person name="Pham C."/>
            <person name="Simmons D."/>
            <person name="Wilczek-Boney K."/>
            <person name="Hale W."/>
            <person name="Jakkamsetti A."/>
            <person name="Pham P."/>
            <person name="Ruth R."/>
            <person name="San Lucas F."/>
            <person name="Warren J."/>
            <person name="Zhang J."/>
            <person name="Zhao Z."/>
            <person name="Zhou C."/>
            <person name="Zhu D."/>
            <person name="Lee S."/>
            <person name="Bess C."/>
            <person name="Blankenburg K."/>
            <person name="Forbes L."/>
            <person name="Fu Q."/>
            <person name="Gubbala S."/>
            <person name="Hirani K."/>
            <person name="Jayaseelan J.C."/>
            <person name="Lara F."/>
            <person name="Munidasa M."/>
            <person name="Palculict T."/>
            <person name="Patil S."/>
            <person name="Pu L.-L."/>
            <person name="Saada N."/>
            <person name="Tang L."/>
            <person name="Weissenberger G."/>
            <person name="Zhu Y."/>
            <person name="Hemphill L."/>
            <person name="Shang Y."/>
            <person name="Youmans B."/>
            <person name="Ayvaz T."/>
            <person name="Ross M."/>
            <person name="Santibanez J."/>
            <person name="Aqrawi P."/>
            <person name="Gross S."/>
            <person name="Joshi V."/>
            <person name="Fowler G."/>
            <person name="Nazareth L."/>
            <person name="Reid J."/>
            <person name="Worley K."/>
            <person name="Petrosino J."/>
            <person name="Highlander S."/>
            <person name="Gibbs R."/>
        </authorList>
    </citation>
    <scope>NUCLEOTIDE SEQUENCE [LARGE SCALE GENOMIC DNA]</scope>
    <source>
        <strain evidence="2 3">9715</strain>
    </source>
</reference>
<sequence length="71" mass="8386">MFDLDDEVRLAVILIPMLIYCLIALYDRVGFDYKFFSLLGVVCFYWWIISEIIIYSLIMIGLCDGCVSWFK</sequence>
<organism evidence="2 3">
    <name type="scientific">Neisseria wadsworthii 9715</name>
    <dbReference type="NCBI Taxonomy" id="1030841"/>
    <lineage>
        <taxon>Bacteria</taxon>
        <taxon>Pseudomonadati</taxon>
        <taxon>Pseudomonadota</taxon>
        <taxon>Betaproteobacteria</taxon>
        <taxon>Neisseriales</taxon>
        <taxon>Neisseriaceae</taxon>
        <taxon>Neisseria</taxon>
    </lineage>
</organism>
<keyword evidence="1" id="KW-1133">Transmembrane helix</keyword>
<evidence type="ECO:0000313" key="3">
    <source>
        <dbReference type="Proteomes" id="UP000005336"/>
    </source>
</evidence>
<keyword evidence="1" id="KW-0472">Membrane</keyword>
<dbReference type="AlphaFoldDB" id="G4CN48"/>
<comment type="caution">
    <text evidence="2">The sequence shown here is derived from an EMBL/GenBank/DDBJ whole genome shotgun (WGS) entry which is preliminary data.</text>
</comment>
<keyword evidence="1" id="KW-0812">Transmembrane</keyword>
<feature type="transmembrane region" description="Helical" evidence="1">
    <location>
        <begin position="7"/>
        <end position="26"/>
    </location>
</feature>
<evidence type="ECO:0000313" key="2">
    <source>
        <dbReference type="EMBL" id="EGZ50287.1"/>
    </source>
</evidence>
<name>G4CN48_9NEIS</name>
<protein>
    <submittedName>
        <fullName evidence="2">Uncharacterized protein</fullName>
    </submittedName>
</protein>
<proteinExistence type="predicted"/>
<evidence type="ECO:0000256" key="1">
    <source>
        <dbReference type="SAM" id="Phobius"/>
    </source>
</evidence>
<feature type="transmembrane region" description="Helical" evidence="1">
    <location>
        <begin position="46"/>
        <end position="70"/>
    </location>
</feature>
<gene>
    <name evidence="2" type="ORF">HMPREF9370_0507</name>
</gene>
<accession>G4CN48</accession>
<dbReference type="Proteomes" id="UP000005336">
    <property type="component" value="Unassembled WGS sequence"/>
</dbReference>
<dbReference type="EMBL" id="AGAZ01000023">
    <property type="protein sequence ID" value="EGZ50287.1"/>
    <property type="molecule type" value="Genomic_DNA"/>
</dbReference>
<keyword evidence="3" id="KW-1185">Reference proteome</keyword>